<dbReference type="SUPFAM" id="SSF50475">
    <property type="entry name" value="FMN-binding split barrel"/>
    <property type="match status" value="1"/>
</dbReference>
<dbReference type="InterPro" id="IPR012349">
    <property type="entry name" value="Split_barrel_FMN-bd"/>
</dbReference>
<dbReference type="AlphaFoldDB" id="H8GB54"/>
<dbReference type="InterPro" id="IPR024747">
    <property type="entry name" value="Pyridox_Oxase-rel"/>
</dbReference>
<gene>
    <name evidence="1" type="ORF">SacazDRAFT_03817</name>
</gene>
<name>H8GB54_9PSEU</name>
<accession>H8GB54</accession>
<evidence type="ECO:0000313" key="1">
    <source>
        <dbReference type="EMBL" id="EHY90677.1"/>
    </source>
</evidence>
<dbReference type="Gene3D" id="2.30.110.10">
    <property type="entry name" value="Electron Transport, Fmn-binding Protein, Chain A"/>
    <property type="match status" value="1"/>
</dbReference>
<dbReference type="EMBL" id="CM001466">
    <property type="protein sequence ID" value="EHY90677.1"/>
    <property type="molecule type" value="Genomic_DNA"/>
</dbReference>
<organism evidence="1 2">
    <name type="scientific">Saccharomonospora azurea NA-128</name>
    <dbReference type="NCBI Taxonomy" id="882081"/>
    <lineage>
        <taxon>Bacteria</taxon>
        <taxon>Bacillati</taxon>
        <taxon>Actinomycetota</taxon>
        <taxon>Actinomycetes</taxon>
        <taxon>Pseudonocardiales</taxon>
        <taxon>Pseudonocardiaceae</taxon>
        <taxon>Saccharomonospora</taxon>
    </lineage>
</organism>
<dbReference type="RefSeq" id="WP_005444178.1">
    <property type="nucleotide sequence ID" value="NZ_CM001466.1"/>
</dbReference>
<evidence type="ECO:0008006" key="3">
    <source>
        <dbReference type="Google" id="ProtNLM"/>
    </source>
</evidence>
<dbReference type="OrthoDB" id="3212118at2"/>
<reference evidence="1 2" key="1">
    <citation type="journal article" date="2012" name="Stand. Genomic Sci.">
        <title>Genome sequence of the soil bacterium Saccharomonospora azurea type strain (NA-128(T)).</title>
        <authorList>
            <person name="Klenk H.P."/>
            <person name="Held B."/>
            <person name="Lucas S."/>
            <person name="Lapidus A."/>
            <person name="Copeland A."/>
            <person name="Hammon N."/>
            <person name="Pitluck S."/>
            <person name="Goodwin L.A."/>
            <person name="Han C."/>
            <person name="Tapia R."/>
            <person name="Brambilla E.M."/>
            <person name="Potter G."/>
            <person name="Land M."/>
            <person name="Ivanova N."/>
            <person name="Rohde M."/>
            <person name="Goker M."/>
            <person name="Detter J.C."/>
            <person name="Kyrpides N.C."/>
            <person name="Woyke T."/>
        </authorList>
    </citation>
    <scope>NUCLEOTIDE SEQUENCE [LARGE SCALE GENOMIC DNA]</scope>
    <source>
        <strain evidence="1 2">NA-128</strain>
    </source>
</reference>
<keyword evidence="2" id="KW-1185">Reference proteome</keyword>
<evidence type="ECO:0000313" key="2">
    <source>
        <dbReference type="Proteomes" id="UP000004705"/>
    </source>
</evidence>
<proteinExistence type="predicted"/>
<dbReference type="Proteomes" id="UP000004705">
    <property type="component" value="Chromosome"/>
</dbReference>
<protein>
    <recommendedName>
        <fullName evidence="3">Flavin-nucleotide-binding protein</fullName>
    </recommendedName>
</protein>
<dbReference type="Pfam" id="PF12900">
    <property type="entry name" value="Pyridox_ox_2"/>
    <property type="match status" value="1"/>
</dbReference>
<dbReference type="HOGENOM" id="CLU_127487_1_1_11"/>
<sequence>MTQPRSEKMLPAPIEMRELSESECLDLLRAELVGRIVFTEKAMPAIRPVNYVLDGRDVIIRTRGDSWARRVADTVVAFEVDHIDNETHTGWSVVLLGTATIVTDIDTLVRVTDFRHRPWAPGHRDRYLRVQTGQLTGRRLSFVPA</sequence>